<organism evidence="1 2">
    <name type="scientific">Pseudomonas kielensis</name>
    <dbReference type="NCBI Taxonomy" id="2762577"/>
    <lineage>
        <taxon>Bacteria</taxon>
        <taxon>Pseudomonadati</taxon>
        <taxon>Pseudomonadota</taxon>
        <taxon>Gammaproteobacteria</taxon>
        <taxon>Pseudomonadales</taxon>
        <taxon>Pseudomonadaceae</taxon>
        <taxon>Pseudomonas</taxon>
    </lineage>
</organism>
<dbReference type="InterPro" id="IPR007446">
    <property type="entry name" value="PilP"/>
</dbReference>
<protein>
    <submittedName>
        <fullName evidence="1">Pilus assembly protein PilP</fullName>
    </submittedName>
</protein>
<dbReference type="Gene3D" id="2.30.30.830">
    <property type="match status" value="1"/>
</dbReference>
<gene>
    <name evidence="1" type="ORF">H7995_08815</name>
</gene>
<comment type="caution">
    <text evidence="1">The sequence shown here is derived from an EMBL/GenBank/DDBJ whole genome shotgun (WGS) entry which is preliminary data.</text>
</comment>
<accession>A0A7X1GCE0</accession>
<keyword evidence="2" id="KW-1185">Reference proteome</keyword>
<dbReference type="PIRSF" id="PIRSF016481">
    <property type="entry name" value="Pilus_assembly_PilP"/>
    <property type="match status" value="1"/>
</dbReference>
<sequence>MDDVRLYSPSPLETMPTSASYPVFSYGAASLRSPFSAQVAAGEEGLVRGEPRGEPDRQRPRQYLERFSIEQFEMVGTMVSASGAYALLRGAGAVHRLKVGDYLGRNEGRVVSVSETRVEVVELVPDGQGAWLERPRSLSLNAHS</sequence>
<evidence type="ECO:0000313" key="2">
    <source>
        <dbReference type="Proteomes" id="UP000526003"/>
    </source>
</evidence>
<evidence type="ECO:0000313" key="1">
    <source>
        <dbReference type="EMBL" id="MBC2689897.1"/>
    </source>
</evidence>
<reference evidence="1 2" key="1">
    <citation type="submission" date="2020-08" db="EMBL/GenBank/DDBJ databases">
        <title>Pseudomonas sp. nov.</title>
        <authorList>
            <person name="Gieschler S."/>
            <person name="Fiedler G."/>
            <person name="Brinks E."/>
            <person name="Boehnlein C."/>
            <person name="Franz C.M.A.P."/>
            <person name="Kabisch J."/>
        </authorList>
    </citation>
    <scope>NUCLEOTIDE SEQUENCE [LARGE SCALE GENOMIC DNA]</scope>
    <source>
        <strain evidence="1 2">MBT-1</strain>
    </source>
</reference>
<name>A0A7X1GCE0_9PSED</name>
<dbReference type="AlphaFoldDB" id="A0A7X1GCE0"/>
<dbReference type="EMBL" id="JACMYG010000006">
    <property type="protein sequence ID" value="MBC2689897.1"/>
    <property type="molecule type" value="Genomic_DNA"/>
</dbReference>
<dbReference type="Pfam" id="PF04351">
    <property type="entry name" value="PilP"/>
    <property type="match status" value="1"/>
</dbReference>
<dbReference type="Proteomes" id="UP000526003">
    <property type="component" value="Unassembled WGS sequence"/>
</dbReference>
<proteinExistence type="predicted"/>